<gene>
    <name evidence="6" type="ORF">AMTR_s00020p00210440</name>
</gene>
<dbReference type="Pfam" id="PF03486">
    <property type="entry name" value="HI0933_like"/>
    <property type="match status" value="1"/>
</dbReference>
<dbReference type="Gene3D" id="3.50.50.60">
    <property type="entry name" value="FAD/NAD(P)-binding domain"/>
    <property type="match status" value="1"/>
</dbReference>
<dbReference type="NCBIfam" id="TIGR00275">
    <property type="entry name" value="aminoacetone oxidase family FAD-binding enzyme"/>
    <property type="match status" value="1"/>
</dbReference>
<sequence>LVSQNKFGDADKIGGDSGFLRWIKRRRRFSDASFICCAQEVSEQLLVVVGGGAAGIFAAIRAKGVAPYLRVLVFEKGKFLSKVKISGGGRCNVTHGHCVDTMVLAENYPRGNKELQGSFFKMHGPLDTISWFSDRGIELKTEDDGRVFPVTNSSSTIVDCLLLEARKKGVLLQTGKVVTSASRAVNGKFVLKIEKFSVDLVEAVEADYLLIATGSSRQGHSLAVQLGHSIVEPMPSLFTFKINDTHLLELSGVSFPNVKAKLVMPNTSKIIPQLTQVGPMLVTHWGLSGPVILQLSAWGARELFRSNYTGTIFVDFVPNLHFDNKQKVHNSSPPQLGLVKRFWNYLLDREGIDGDVMWACISNHTLISIASLLKHCNFKVNGKGKFKDEFVTSGGVPLSEINLKTMESKIQPHLFFAGEVVNVDGVTGGFNFQNAWSGGYIAGTSIGKLTLGDSIAKEIS</sequence>
<dbReference type="eggNOG" id="ENOG502QT7P">
    <property type="taxonomic scope" value="Eukaryota"/>
</dbReference>
<comment type="cofactor">
    <cofactor evidence="1">
        <name>FAD</name>
        <dbReference type="ChEBI" id="CHEBI:57692"/>
    </cofactor>
</comment>
<evidence type="ECO:0008006" key="8">
    <source>
        <dbReference type="Google" id="ProtNLM"/>
    </source>
</evidence>
<dbReference type="InterPro" id="IPR055178">
    <property type="entry name" value="RsdA/BaiN/AoA(So)-like_dom"/>
</dbReference>
<dbReference type="Pfam" id="PF22780">
    <property type="entry name" value="HI0933_like_1st"/>
    <property type="match status" value="1"/>
</dbReference>
<dbReference type="PANTHER" id="PTHR42887:SF2">
    <property type="entry name" value="OS12G0638800 PROTEIN"/>
    <property type="match status" value="1"/>
</dbReference>
<evidence type="ECO:0000259" key="4">
    <source>
        <dbReference type="Pfam" id="PF03486"/>
    </source>
</evidence>
<accession>W1PW00</accession>
<evidence type="ECO:0000313" key="6">
    <source>
        <dbReference type="EMBL" id="ERN11901.1"/>
    </source>
</evidence>
<protein>
    <recommendedName>
        <fullName evidence="8">FAD-dependent oxidoreductase 2 FAD binding domain-containing protein</fullName>
    </recommendedName>
</protein>
<organism evidence="6 7">
    <name type="scientific">Amborella trichopoda</name>
    <dbReference type="NCBI Taxonomy" id="13333"/>
    <lineage>
        <taxon>Eukaryota</taxon>
        <taxon>Viridiplantae</taxon>
        <taxon>Streptophyta</taxon>
        <taxon>Embryophyta</taxon>
        <taxon>Tracheophyta</taxon>
        <taxon>Spermatophyta</taxon>
        <taxon>Magnoliopsida</taxon>
        <taxon>Amborellales</taxon>
        <taxon>Amborellaceae</taxon>
        <taxon>Amborella</taxon>
    </lineage>
</organism>
<feature type="domain" description="RsdA/BaiN/AoA(So)-like Rossmann fold-like" evidence="4">
    <location>
        <begin position="46"/>
        <end position="444"/>
    </location>
</feature>
<name>W1PW00_AMBTC</name>
<reference evidence="7" key="1">
    <citation type="journal article" date="2013" name="Science">
        <title>The Amborella genome and the evolution of flowering plants.</title>
        <authorList>
            <consortium name="Amborella Genome Project"/>
        </authorList>
    </citation>
    <scope>NUCLEOTIDE SEQUENCE [LARGE SCALE GENOMIC DNA]</scope>
</reference>
<dbReference type="InterPro" id="IPR004792">
    <property type="entry name" value="BaiN-like"/>
</dbReference>
<feature type="domain" description="RsdA/BaiN/AoA(So)-like insert" evidence="5">
    <location>
        <begin position="235"/>
        <end position="391"/>
    </location>
</feature>
<evidence type="ECO:0000313" key="7">
    <source>
        <dbReference type="Proteomes" id="UP000017836"/>
    </source>
</evidence>
<evidence type="ECO:0000256" key="2">
    <source>
        <dbReference type="ARBA" id="ARBA00022630"/>
    </source>
</evidence>
<dbReference type="EMBL" id="KI392664">
    <property type="protein sequence ID" value="ERN11901.1"/>
    <property type="molecule type" value="Genomic_DNA"/>
</dbReference>
<dbReference type="SUPFAM" id="SSF160996">
    <property type="entry name" value="HI0933 insert domain-like"/>
    <property type="match status" value="1"/>
</dbReference>
<dbReference type="Gene3D" id="2.40.30.10">
    <property type="entry name" value="Translation factors"/>
    <property type="match status" value="1"/>
</dbReference>
<keyword evidence="3" id="KW-0274">FAD</keyword>
<dbReference type="Gene3D" id="1.10.8.260">
    <property type="entry name" value="HI0933 insert domain-like"/>
    <property type="match status" value="1"/>
</dbReference>
<dbReference type="Proteomes" id="UP000017836">
    <property type="component" value="Unassembled WGS sequence"/>
</dbReference>
<dbReference type="PRINTS" id="PR00368">
    <property type="entry name" value="FADPNR"/>
</dbReference>
<dbReference type="InterPro" id="IPR036188">
    <property type="entry name" value="FAD/NAD-bd_sf"/>
</dbReference>
<dbReference type="InterPro" id="IPR023166">
    <property type="entry name" value="BaiN-like_dom_sf"/>
</dbReference>
<dbReference type="HOGENOM" id="CLU_025174_0_1_1"/>
<dbReference type="InterPro" id="IPR057661">
    <property type="entry name" value="RsdA/BaiN/AoA(So)_Rossmann"/>
</dbReference>
<dbReference type="AlphaFoldDB" id="W1PW00"/>
<evidence type="ECO:0000256" key="1">
    <source>
        <dbReference type="ARBA" id="ARBA00001974"/>
    </source>
</evidence>
<dbReference type="PANTHER" id="PTHR42887">
    <property type="entry name" value="OS12G0638800 PROTEIN"/>
    <property type="match status" value="1"/>
</dbReference>
<proteinExistence type="predicted"/>
<dbReference type="STRING" id="13333.W1PW00"/>
<feature type="non-terminal residue" evidence="6">
    <location>
        <position position="1"/>
    </location>
</feature>
<keyword evidence="2" id="KW-0285">Flavoprotein</keyword>
<keyword evidence="7" id="KW-1185">Reference proteome</keyword>
<dbReference type="SUPFAM" id="SSF51905">
    <property type="entry name" value="FAD/NAD(P)-binding domain"/>
    <property type="match status" value="1"/>
</dbReference>
<evidence type="ECO:0000256" key="3">
    <source>
        <dbReference type="ARBA" id="ARBA00022827"/>
    </source>
</evidence>
<evidence type="ECO:0000259" key="5">
    <source>
        <dbReference type="Pfam" id="PF22780"/>
    </source>
</evidence>